<dbReference type="InterPro" id="IPR003325">
    <property type="entry name" value="TerD"/>
</dbReference>
<dbReference type="PIRSF" id="PIRSF037118">
    <property type="entry name" value="Tellurite_resistance_TerA"/>
    <property type="match status" value="1"/>
</dbReference>
<dbReference type="CDD" id="cd06974">
    <property type="entry name" value="TerD_like"/>
    <property type="match status" value="2"/>
</dbReference>
<evidence type="ECO:0000259" key="2">
    <source>
        <dbReference type="Pfam" id="PF02342"/>
    </source>
</evidence>
<evidence type="ECO:0000256" key="1">
    <source>
        <dbReference type="SAM" id="MobiDB-lite"/>
    </source>
</evidence>
<dbReference type="Gene3D" id="2.60.60.30">
    <property type="entry name" value="sav2460 like domains"/>
    <property type="match status" value="1"/>
</dbReference>
<comment type="caution">
    <text evidence="3">The sequence shown here is derived from an EMBL/GenBank/DDBJ whole genome shotgun (WGS) entry which is preliminary data.</text>
</comment>
<feature type="domain" description="TerD" evidence="2">
    <location>
        <begin position="27"/>
        <end position="167"/>
    </location>
</feature>
<evidence type="ECO:0000313" key="3">
    <source>
        <dbReference type="EMBL" id="GGS03668.1"/>
    </source>
</evidence>
<dbReference type="PANTHER" id="PTHR32097:SF3">
    <property type="entry name" value="TELLURITE RESISTANCE PROTEIN"/>
    <property type="match status" value="1"/>
</dbReference>
<feature type="region of interest" description="Disordered" evidence="1">
    <location>
        <begin position="171"/>
        <end position="214"/>
    </location>
</feature>
<reference evidence="4" key="1">
    <citation type="journal article" date="2019" name="Int. J. Syst. Evol. Microbiol.">
        <title>The Global Catalogue of Microorganisms (GCM) 10K type strain sequencing project: providing services to taxonomists for standard genome sequencing and annotation.</title>
        <authorList>
            <consortium name="The Broad Institute Genomics Platform"/>
            <consortium name="The Broad Institute Genome Sequencing Center for Infectious Disease"/>
            <person name="Wu L."/>
            <person name="Ma J."/>
        </authorList>
    </citation>
    <scope>NUCLEOTIDE SEQUENCE [LARGE SCALE GENOMIC DNA]</scope>
    <source>
        <strain evidence="4">JCM 31405</strain>
    </source>
</reference>
<dbReference type="RefSeq" id="WP_189074251.1">
    <property type="nucleotide sequence ID" value="NZ_BMQN01000012.1"/>
</dbReference>
<name>A0ABQ2S9B1_9DEIO</name>
<accession>A0ABQ2S9B1</accession>
<dbReference type="InterPro" id="IPR017115">
    <property type="entry name" value="Tellurite_resistance_TerA"/>
</dbReference>
<feature type="compositionally biased region" description="Pro residues" evidence="1">
    <location>
        <begin position="176"/>
        <end position="211"/>
    </location>
</feature>
<sequence length="410" mass="44419">MQAFQTGQKSPLSHLTTSNLLTISARVTGPAAEYDLSLFGLDAGGQLSDDRYLVFFNQPATPERAVQMSSGARGEKIFTIDLQRLPQTIRRLSLTATVDDGTFGQIDHAEITLSADGRPVASYRVTGRDFQQERAVMLFDVYFKDLWRVGAVGQGFNGGLAALVRHYGGEVADRPGPTPPSPAPNAAPAPPRPTPTSSPAPATPPAPPAPPINLKKITLDKKGESTRISLKKPGHAEPIRVNLNWDRGGKRSGMFSRITAAADLDLGCMFVLNDGQRGVIQALGNSFGSERLLPHILLDKDDRTGAALDGENLTIFRPDLIHTVLVFTCIYEGTNDFTQVGARLSLKDPQGNEIAVHLSNPDIQRTFCGIALIENIGGEIKVTKEERYFLGAQQCDEHYGFGFRWVAGSK</sequence>
<evidence type="ECO:0000313" key="4">
    <source>
        <dbReference type="Proteomes" id="UP000644548"/>
    </source>
</evidence>
<gene>
    <name evidence="3" type="ORF">GCM10008960_32750</name>
</gene>
<dbReference type="PANTHER" id="PTHR32097">
    <property type="entry name" value="CAMP-BINDING PROTEIN 1-RELATED"/>
    <property type="match status" value="1"/>
</dbReference>
<proteinExistence type="predicted"/>
<dbReference type="Proteomes" id="UP000644548">
    <property type="component" value="Unassembled WGS sequence"/>
</dbReference>
<dbReference type="Pfam" id="PF02342">
    <property type="entry name" value="TerD"/>
    <property type="match status" value="1"/>
</dbReference>
<dbReference type="EMBL" id="BMQN01000012">
    <property type="protein sequence ID" value="GGS03668.1"/>
    <property type="molecule type" value="Genomic_DNA"/>
</dbReference>
<dbReference type="InterPro" id="IPR051324">
    <property type="entry name" value="Stress/Tellurium_Resist"/>
</dbReference>
<organism evidence="3 4">
    <name type="scientific">Deinococcus sedimenti</name>
    <dbReference type="NCBI Taxonomy" id="1867090"/>
    <lineage>
        <taxon>Bacteria</taxon>
        <taxon>Thermotogati</taxon>
        <taxon>Deinococcota</taxon>
        <taxon>Deinococci</taxon>
        <taxon>Deinococcales</taxon>
        <taxon>Deinococcaceae</taxon>
        <taxon>Deinococcus</taxon>
    </lineage>
</organism>
<protein>
    <submittedName>
        <fullName evidence="3">Tellurium resistance protein TerA</fullName>
    </submittedName>
</protein>
<keyword evidence="4" id="KW-1185">Reference proteome</keyword>